<dbReference type="Proteomes" id="UP000204140">
    <property type="component" value="Segment"/>
</dbReference>
<keyword evidence="3" id="KW-1185">Reference proteome</keyword>
<evidence type="ECO:0000313" key="2">
    <source>
        <dbReference type="EMBL" id="AIK68250.1"/>
    </source>
</evidence>
<dbReference type="EMBL" id="KM199770">
    <property type="protein sequence ID" value="AIK68250.1"/>
    <property type="molecule type" value="Genomic_DNA"/>
</dbReference>
<evidence type="ECO:0000313" key="3">
    <source>
        <dbReference type="Proteomes" id="UP000204140"/>
    </source>
</evidence>
<dbReference type="InterPro" id="IPR019627">
    <property type="entry name" value="YAcAr"/>
</dbReference>
<sequence>MRVIVTGGRDFKDAGFVISKLLGFCKSVRSEADLSMAAGGARNVDTFAKHFALSREIAFQEFLPDWDKYATAAGPIRNKEMLEEFKPDAVLAFPGGTGTAHMKEISRKAGVPVIDFALEYNHEGLDL</sequence>
<accession>A0A076YLQ2</accession>
<dbReference type="Pfam" id="PF10686">
    <property type="entry name" value="YAcAr"/>
    <property type="match status" value="1"/>
</dbReference>
<organism evidence="2 3">
    <name type="scientific">Rhizobium phage vB_RleM_P10VF</name>
    <dbReference type="NCBI Taxonomy" id="1527770"/>
    <lineage>
        <taxon>Viruses</taxon>
        <taxon>Duplodnaviria</taxon>
        <taxon>Heunggongvirae</taxon>
        <taxon>Uroviricota</taxon>
        <taxon>Caudoviricetes</taxon>
        <taxon>Pootjesviridae</taxon>
        <taxon>Innesvirus</taxon>
        <taxon>Innesvirus P10VF</taxon>
    </lineage>
</organism>
<gene>
    <name evidence="2" type="ORF">P10VF_037</name>
</gene>
<reference evidence="2 3" key="1">
    <citation type="submission" date="2014-07" db="EMBL/GenBank/DDBJ databases">
        <title>Isolation and characterization of Rhizobium leguminosarum phages from western Canadian soils and complete genome sequences of rhizobiophages vB_RleS_L338C and vB_RleM_P10VF.</title>
        <authorList>
            <person name="Restrepo-Cordoba M."/>
            <person name="Halmillawewa A.P."/>
            <person name="Perry B."/>
            <person name="Hynes M.F."/>
            <person name="Yost C.K."/>
        </authorList>
    </citation>
    <scope>NUCLEOTIDE SEQUENCE [LARGE SCALE GENOMIC DNA]</scope>
</reference>
<evidence type="ECO:0000259" key="1">
    <source>
        <dbReference type="Pfam" id="PF10686"/>
    </source>
</evidence>
<feature type="domain" description="YspA cpYpsA-related SLOG" evidence="1">
    <location>
        <begin position="1"/>
        <end position="69"/>
    </location>
</feature>
<dbReference type="GeneID" id="22109586"/>
<name>A0A076YLQ2_9CAUD</name>
<dbReference type="RefSeq" id="YP_009099776.1">
    <property type="nucleotide sequence ID" value="NC_025429.1"/>
</dbReference>
<proteinExistence type="predicted"/>
<dbReference type="OrthoDB" id="13008at10239"/>
<dbReference type="KEGG" id="vg:22109586"/>
<protein>
    <recommendedName>
        <fullName evidence="1">YspA cpYpsA-related SLOG domain-containing protein</fullName>
    </recommendedName>
</protein>